<sequence>MPLLSAYIGFLGIAEIVVASVTLMMPKAVIDAGYITPNSDPMVLYLKMLANVHVLVVGIMMLFASITMSTESQKKILLIVTIIPTVMLYYFARELLGFVPLIHKTRTPITQTIFLSAVVAINICFLAGGRKTDDATLKHKKPHHN</sequence>
<dbReference type="AlphaFoldDB" id="A0AAW2ZPC7"/>
<keyword evidence="1" id="KW-1133">Transmembrane helix</keyword>
<keyword evidence="3" id="KW-1185">Reference proteome</keyword>
<feature type="transmembrane region" description="Helical" evidence="1">
    <location>
        <begin position="76"/>
        <end position="92"/>
    </location>
</feature>
<evidence type="ECO:0000313" key="2">
    <source>
        <dbReference type="EMBL" id="KAL0490536.1"/>
    </source>
</evidence>
<accession>A0AAW2ZPC7</accession>
<feature type="transmembrane region" description="Helical" evidence="1">
    <location>
        <begin position="112"/>
        <end position="129"/>
    </location>
</feature>
<dbReference type="EMBL" id="JAOPGA020001692">
    <property type="protein sequence ID" value="KAL0490536.1"/>
    <property type="molecule type" value="Genomic_DNA"/>
</dbReference>
<evidence type="ECO:0000313" key="3">
    <source>
        <dbReference type="Proteomes" id="UP001431209"/>
    </source>
</evidence>
<comment type="caution">
    <text evidence="2">The sequence shown here is derived from an EMBL/GenBank/DDBJ whole genome shotgun (WGS) entry which is preliminary data.</text>
</comment>
<feature type="transmembrane region" description="Helical" evidence="1">
    <location>
        <begin position="43"/>
        <end position="64"/>
    </location>
</feature>
<name>A0AAW2ZPC7_9EUKA</name>
<dbReference type="Proteomes" id="UP001431209">
    <property type="component" value="Unassembled WGS sequence"/>
</dbReference>
<organism evidence="2 3">
    <name type="scientific">Acrasis kona</name>
    <dbReference type="NCBI Taxonomy" id="1008807"/>
    <lineage>
        <taxon>Eukaryota</taxon>
        <taxon>Discoba</taxon>
        <taxon>Heterolobosea</taxon>
        <taxon>Tetramitia</taxon>
        <taxon>Eutetramitia</taxon>
        <taxon>Acrasidae</taxon>
        <taxon>Acrasis</taxon>
    </lineage>
</organism>
<reference evidence="2 3" key="1">
    <citation type="submission" date="2024-03" db="EMBL/GenBank/DDBJ databases">
        <title>The Acrasis kona genome and developmental transcriptomes reveal deep origins of eukaryotic multicellular pathways.</title>
        <authorList>
            <person name="Sheikh S."/>
            <person name="Fu C.-J."/>
            <person name="Brown M.W."/>
            <person name="Baldauf S.L."/>
        </authorList>
    </citation>
    <scope>NUCLEOTIDE SEQUENCE [LARGE SCALE GENOMIC DNA]</scope>
    <source>
        <strain evidence="2 3">ATCC MYA-3509</strain>
    </source>
</reference>
<proteinExistence type="predicted"/>
<keyword evidence="1" id="KW-0472">Membrane</keyword>
<evidence type="ECO:0000256" key="1">
    <source>
        <dbReference type="SAM" id="Phobius"/>
    </source>
</evidence>
<keyword evidence="1" id="KW-0812">Transmembrane</keyword>
<protein>
    <submittedName>
        <fullName evidence="2">ProA</fullName>
    </submittedName>
</protein>
<gene>
    <name evidence="2" type="ORF">AKO1_003021</name>
</gene>